<protein>
    <submittedName>
        <fullName evidence="6">Uncharacterized protein LOC108559074 isoform X1</fullName>
    </submittedName>
</protein>
<feature type="region of interest" description="Disordered" evidence="4">
    <location>
        <begin position="516"/>
        <end position="551"/>
    </location>
</feature>
<dbReference type="Pfam" id="PF12796">
    <property type="entry name" value="Ank_2"/>
    <property type="match status" value="1"/>
</dbReference>
<organism evidence="5 6">
    <name type="scientific">Nicrophorus vespilloides</name>
    <name type="common">Boreal carrion beetle</name>
    <dbReference type="NCBI Taxonomy" id="110193"/>
    <lineage>
        <taxon>Eukaryota</taxon>
        <taxon>Metazoa</taxon>
        <taxon>Ecdysozoa</taxon>
        <taxon>Arthropoda</taxon>
        <taxon>Hexapoda</taxon>
        <taxon>Insecta</taxon>
        <taxon>Pterygota</taxon>
        <taxon>Neoptera</taxon>
        <taxon>Endopterygota</taxon>
        <taxon>Coleoptera</taxon>
        <taxon>Polyphaga</taxon>
        <taxon>Staphyliniformia</taxon>
        <taxon>Silphidae</taxon>
        <taxon>Nicrophorinae</taxon>
        <taxon>Nicrophorus</taxon>
    </lineage>
</organism>
<dbReference type="PANTHER" id="PTHR24173:SF40">
    <property type="entry name" value="AGAP006757-PA"/>
    <property type="match status" value="1"/>
</dbReference>
<evidence type="ECO:0000256" key="4">
    <source>
        <dbReference type="SAM" id="MobiDB-lite"/>
    </source>
</evidence>
<reference evidence="6" key="1">
    <citation type="submission" date="2025-08" db="UniProtKB">
        <authorList>
            <consortium name="RefSeq"/>
        </authorList>
    </citation>
    <scope>IDENTIFICATION</scope>
    <source>
        <tissue evidence="6">Whole Larva</tissue>
    </source>
</reference>
<dbReference type="RefSeq" id="XP_017771699.1">
    <property type="nucleotide sequence ID" value="XM_017916210.1"/>
</dbReference>
<keyword evidence="5" id="KW-1185">Reference proteome</keyword>
<name>A0ABM1MAU9_NICVS</name>
<feature type="repeat" description="ANK" evidence="3">
    <location>
        <begin position="274"/>
        <end position="307"/>
    </location>
</feature>
<feature type="region of interest" description="Disordered" evidence="4">
    <location>
        <begin position="200"/>
        <end position="236"/>
    </location>
</feature>
<keyword evidence="2 3" id="KW-0040">ANK repeat</keyword>
<feature type="repeat" description="ANK" evidence="3">
    <location>
        <begin position="308"/>
        <end position="342"/>
    </location>
</feature>
<dbReference type="PROSITE" id="PS50088">
    <property type="entry name" value="ANK_REPEAT"/>
    <property type="match status" value="3"/>
</dbReference>
<evidence type="ECO:0000256" key="2">
    <source>
        <dbReference type="ARBA" id="ARBA00023043"/>
    </source>
</evidence>
<dbReference type="PRINTS" id="PR01415">
    <property type="entry name" value="ANKYRIN"/>
</dbReference>
<dbReference type="GeneID" id="108559074"/>
<feature type="compositionally biased region" description="Polar residues" evidence="4">
    <location>
        <begin position="516"/>
        <end position="534"/>
    </location>
</feature>
<evidence type="ECO:0000313" key="5">
    <source>
        <dbReference type="Proteomes" id="UP000695000"/>
    </source>
</evidence>
<dbReference type="SUPFAM" id="SSF48403">
    <property type="entry name" value="Ankyrin repeat"/>
    <property type="match status" value="1"/>
</dbReference>
<evidence type="ECO:0000256" key="3">
    <source>
        <dbReference type="PROSITE-ProRule" id="PRU00023"/>
    </source>
</evidence>
<keyword evidence="1" id="KW-0677">Repeat</keyword>
<dbReference type="PANTHER" id="PTHR24173">
    <property type="entry name" value="ANKYRIN REPEAT CONTAINING"/>
    <property type="match status" value="1"/>
</dbReference>
<sequence length="551" mass="59469">MVITRNGCVVHPCIKEVIYVAMPSVTHTSRSMSRRIAELPSLRYGSVGARTTTSGPLRVTNHYHCDTIPKVSTKKSNLQSLNPDDISFKPLRPARRVRFTLPPGDGDTVAAAATGVSVAKPTAGPENGWLRTRGFSQRSVAQRTLSNNNNNNNNISNISTCTNNNNNNNQNSGTNFHRTYAEIRRDLQQQSSVVVSVTASPGARSRVHPTGRYIRGTLSPTANTTAPTAPPTTPGGQVLIRAARDGEDSLLRDIFRRAVIVGIPEADLNATDTSGRTVLSYVASNGPVDVLEQILLLSGLDPNRPDNEGNTPLHFAAQAGQVECLNCILTRCRGIEIDARNNLGFTPLMKAALQGRNKCAKLLLFAGSNPTLRDNGRGLRADQWARFCGRYVCADVIEKHARQRLLERSTSYGNWGGENDVGARMIMGKVVPVPQIASTQQSNGLKSKLRKVFRTSSGPGHNNDNISSARLVTQLTSAALCASTPVLPTAPTVPPVVKSLIRPLTVPRLQITLVSNGEGTNLTNGHSKSQTNVNETDKPPVIKPARTKKKK</sequence>
<dbReference type="Proteomes" id="UP000695000">
    <property type="component" value="Unplaced"/>
</dbReference>
<feature type="compositionally biased region" description="Low complexity" evidence="4">
    <location>
        <begin position="146"/>
        <end position="175"/>
    </location>
</feature>
<feature type="region of interest" description="Disordered" evidence="4">
    <location>
        <begin position="145"/>
        <end position="175"/>
    </location>
</feature>
<proteinExistence type="predicted"/>
<dbReference type="InterPro" id="IPR002110">
    <property type="entry name" value="Ankyrin_rpt"/>
</dbReference>
<gene>
    <name evidence="6" type="primary">LOC108559074</name>
</gene>
<dbReference type="SMART" id="SM00248">
    <property type="entry name" value="ANK"/>
    <property type="match status" value="3"/>
</dbReference>
<dbReference type="Gene3D" id="1.25.40.20">
    <property type="entry name" value="Ankyrin repeat-containing domain"/>
    <property type="match status" value="1"/>
</dbReference>
<evidence type="ECO:0000313" key="6">
    <source>
        <dbReference type="RefSeq" id="XP_017771699.1"/>
    </source>
</evidence>
<feature type="repeat" description="ANK" evidence="3">
    <location>
        <begin position="343"/>
        <end position="375"/>
    </location>
</feature>
<accession>A0ABM1MAU9</accession>
<dbReference type="InterPro" id="IPR036770">
    <property type="entry name" value="Ankyrin_rpt-contain_sf"/>
</dbReference>
<evidence type="ECO:0000256" key="1">
    <source>
        <dbReference type="ARBA" id="ARBA00022737"/>
    </source>
</evidence>
<dbReference type="PROSITE" id="PS50297">
    <property type="entry name" value="ANK_REP_REGION"/>
    <property type="match status" value="2"/>
</dbReference>